<sequence length="166" mass="19001">MNKKVRIIIFIVALIVCLLPLSLLIAGVGKVGETKYWIQVHLDGESQQWRISDFLYYHKGQEEDRGYGKLYAKFDRVSDLEKVTLEFYDNEAAKSPFLIVNPDIKGFKEEGFVRLGAGGGISITNEERFNGTIFTKISWEIDEIAYTDHFYLKVDTEVTKPSLVLK</sequence>
<name>A0A2V2YTB7_9BACL</name>
<dbReference type="AlphaFoldDB" id="A0A2V2YTB7"/>
<reference evidence="2 3" key="1">
    <citation type="submission" date="2018-05" db="EMBL/GenBank/DDBJ databases">
        <title>Genomic Encyclopedia of Type Strains, Phase III (KMG-III): the genomes of soil and plant-associated and newly described type strains.</title>
        <authorList>
            <person name="Whitman W."/>
        </authorList>
    </citation>
    <scope>NUCLEOTIDE SEQUENCE [LARGE SCALE GENOMIC DNA]</scope>
    <source>
        <strain evidence="2 3">CECT 5696</strain>
    </source>
</reference>
<accession>A0A2V2YTB7</accession>
<dbReference type="RefSeq" id="WP_110044219.1">
    <property type="nucleotide sequence ID" value="NZ_CP054612.1"/>
</dbReference>
<comment type="caution">
    <text evidence="2">The sequence shown here is derived from an EMBL/GenBank/DDBJ whole genome shotgun (WGS) entry which is preliminary data.</text>
</comment>
<dbReference type="EMBL" id="QGTQ01000008">
    <property type="protein sequence ID" value="PWW02728.1"/>
    <property type="molecule type" value="Genomic_DNA"/>
</dbReference>
<proteinExistence type="predicted"/>
<evidence type="ECO:0000313" key="2">
    <source>
        <dbReference type="EMBL" id="PWW02728.1"/>
    </source>
</evidence>
<organism evidence="2 3">
    <name type="scientific">Paenibacillus cellulosilyticus</name>
    <dbReference type="NCBI Taxonomy" id="375489"/>
    <lineage>
        <taxon>Bacteria</taxon>
        <taxon>Bacillati</taxon>
        <taxon>Bacillota</taxon>
        <taxon>Bacilli</taxon>
        <taxon>Bacillales</taxon>
        <taxon>Paenibacillaceae</taxon>
        <taxon>Paenibacillus</taxon>
    </lineage>
</organism>
<protein>
    <submittedName>
        <fullName evidence="2">Uncharacterized protein</fullName>
    </submittedName>
</protein>
<keyword evidence="1" id="KW-0472">Membrane</keyword>
<evidence type="ECO:0000256" key="1">
    <source>
        <dbReference type="SAM" id="Phobius"/>
    </source>
</evidence>
<evidence type="ECO:0000313" key="3">
    <source>
        <dbReference type="Proteomes" id="UP000246635"/>
    </source>
</evidence>
<gene>
    <name evidence="2" type="ORF">DFQ01_1081</name>
</gene>
<keyword evidence="1" id="KW-0812">Transmembrane</keyword>
<keyword evidence="3" id="KW-1185">Reference proteome</keyword>
<dbReference type="Proteomes" id="UP000246635">
    <property type="component" value="Unassembled WGS sequence"/>
</dbReference>
<feature type="transmembrane region" description="Helical" evidence="1">
    <location>
        <begin position="7"/>
        <end position="29"/>
    </location>
</feature>
<keyword evidence="1" id="KW-1133">Transmembrane helix</keyword>